<dbReference type="GO" id="GO:0004423">
    <property type="term" value="F:iduronate-2-sulfatase activity"/>
    <property type="evidence" value="ECO:0007669"/>
    <property type="project" value="InterPro"/>
</dbReference>
<dbReference type="Proteomes" id="UP001165122">
    <property type="component" value="Unassembled WGS sequence"/>
</dbReference>
<dbReference type="AlphaFoldDB" id="A0A9W7A8K2"/>
<dbReference type="InterPro" id="IPR035874">
    <property type="entry name" value="IDS"/>
</dbReference>
<evidence type="ECO:0000259" key="7">
    <source>
        <dbReference type="Pfam" id="PF00884"/>
    </source>
</evidence>
<keyword evidence="3" id="KW-0479">Metal-binding</keyword>
<comment type="caution">
    <text evidence="8">The sequence shown here is derived from an EMBL/GenBank/DDBJ whole genome shotgun (WGS) entry which is preliminary data.</text>
</comment>
<evidence type="ECO:0000256" key="1">
    <source>
        <dbReference type="ARBA" id="ARBA00001913"/>
    </source>
</evidence>
<dbReference type="GO" id="GO:0005737">
    <property type="term" value="C:cytoplasm"/>
    <property type="evidence" value="ECO:0007669"/>
    <property type="project" value="TreeGrafter"/>
</dbReference>
<evidence type="ECO:0000313" key="8">
    <source>
        <dbReference type="EMBL" id="GMH66106.1"/>
    </source>
</evidence>
<name>A0A9W7A8K2_9STRA</name>
<keyword evidence="5" id="KW-0378">Hydrolase</keyword>
<evidence type="ECO:0000313" key="9">
    <source>
        <dbReference type="Proteomes" id="UP001165122"/>
    </source>
</evidence>
<protein>
    <recommendedName>
        <fullName evidence="7">Sulfatase N-terminal domain-containing protein</fullName>
    </recommendedName>
</protein>
<dbReference type="CDD" id="cd16030">
    <property type="entry name" value="iduronate-2-sulfatase"/>
    <property type="match status" value="1"/>
</dbReference>
<gene>
    <name evidence="8" type="ORF">TrLO_g12458</name>
</gene>
<organism evidence="8 9">
    <name type="scientific">Triparma laevis f. longispina</name>
    <dbReference type="NCBI Taxonomy" id="1714387"/>
    <lineage>
        <taxon>Eukaryota</taxon>
        <taxon>Sar</taxon>
        <taxon>Stramenopiles</taxon>
        <taxon>Ochrophyta</taxon>
        <taxon>Bolidophyceae</taxon>
        <taxon>Parmales</taxon>
        <taxon>Triparmaceae</taxon>
        <taxon>Triparma</taxon>
    </lineage>
</organism>
<accession>A0A9W7A8K2</accession>
<dbReference type="InterPro" id="IPR000917">
    <property type="entry name" value="Sulfatase_N"/>
</dbReference>
<dbReference type="Gene3D" id="3.40.720.10">
    <property type="entry name" value="Alkaline Phosphatase, subunit A"/>
    <property type="match status" value="1"/>
</dbReference>
<feature type="domain" description="Sulfatase N-terminal" evidence="7">
    <location>
        <begin position="21"/>
        <end position="371"/>
    </location>
</feature>
<dbReference type="Pfam" id="PF00884">
    <property type="entry name" value="Sulfatase"/>
    <property type="match status" value="1"/>
</dbReference>
<evidence type="ECO:0000256" key="3">
    <source>
        <dbReference type="ARBA" id="ARBA00022723"/>
    </source>
</evidence>
<evidence type="ECO:0000256" key="5">
    <source>
        <dbReference type="ARBA" id="ARBA00022801"/>
    </source>
</evidence>
<dbReference type="InterPro" id="IPR017850">
    <property type="entry name" value="Alkaline_phosphatase_core_sf"/>
</dbReference>
<evidence type="ECO:0000256" key="2">
    <source>
        <dbReference type="ARBA" id="ARBA00008779"/>
    </source>
</evidence>
<dbReference type="OrthoDB" id="186522at2759"/>
<dbReference type="PANTHER" id="PTHR45953">
    <property type="entry name" value="IDURONATE 2-SULFATASE"/>
    <property type="match status" value="1"/>
</dbReference>
<dbReference type="SUPFAM" id="SSF53649">
    <property type="entry name" value="Alkaline phosphatase-like"/>
    <property type="match status" value="1"/>
</dbReference>
<dbReference type="PANTHER" id="PTHR45953:SF1">
    <property type="entry name" value="IDURONATE 2-SULFATASE"/>
    <property type="match status" value="1"/>
</dbReference>
<comment type="similarity">
    <text evidence="2">Belongs to the sulfatase family.</text>
</comment>
<proteinExistence type="inferred from homology"/>
<dbReference type="GO" id="GO:0046872">
    <property type="term" value="F:metal ion binding"/>
    <property type="evidence" value="ECO:0007669"/>
    <property type="project" value="UniProtKB-KW"/>
</dbReference>
<dbReference type="PROSITE" id="PS00149">
    <property type="entry name" value="SULFATASE_2"/>
    <property type="match status" value="1"/>
</dbReference>
<dbReference type="EMBL" id="BRXW01000557">
    <property type="protein sequence ID" value="GMH66106.1"/>
    <property type="molecule type" value="Genomic_DNA"/>
</dbReference>
<keyword evidence="4" id="KW-0732">Signal</keyword>
<reference evidence="9" key="1">
    <citation type="journal article" date="2023" name="Commun. Biol.">
        <title>Genome analysis of Parmales, the sister group of diatoms, reveals the evolutionary specialization of diatoms from phago-mixotrophs to photoautotrophs.</title>
        <authorList>
            <person name="Ban H."/>
            <person name="Sato S."/>
            <person name="Yoshikawa S."/>
            <person name="Yamada K."/>
            <person name="Nakamura Y."/>
            <person name="Ichinomiya M."/>
            <person name="Sato N."/>
            <person name="Blanc-Mathieu R."/>
            <person name="Endo H."/>
            <person name="Kuwata A."/>
            <person name="Ogata H."/>
        </authorList>
    </citation>
    <scope>NUCLEOTIDE SEQUENCE [LARGE SCALE GENOMIC DNA]</scope>
    <source>
        <strain evidence="9">NIES 3700</strain>
    </source>
</reference>
<comment type="cofactor">
    <cofactor evidence="1">
        <name>Ca(2+)</name>
        <dbReference type="ChEBI" id="CHEBI:29108"/>
    </cofactor>
</comment>
<sequence>MKIAAISLLSSLTPIIGAKMNVLFIANDDLRPMIPGMKPEDSPYDFMVTPNLDKFIAESTTFTNAHVQFAECGPSRASILFGRRPDTTQVYDLYNNPRETMNLNAKTIPELFKDEGYYTVGVGKIFHDGHSSNNSDPNSWSVDYGDDYFMGSDDYPSYGGSKSWMAVDEEKTGQVQDSTVRDRAVEHLTNFSRDLSEEEPFFLAVGLRKPHLPFIVPQEFYDIYPKEFIGLTPNNYAPVDMPKVAYASYELQGYADVAETNFTGQVNETLDDAKALEEVRGYQAAVSYTDHNVGVLLDTLKDLNLWDNTIVVYWGDHGWKLGHHGAWCKHTNFREDTNSPIIMRVPGATPAITDSLIEHVDLAATLADVAGLETLPTCPASNPGSVDRCTEGQSFKRLIEDPSIEWKNASYSQYIRGKVMGYSMTTKTARFTAWVNFDTEKNVTDWSGVQPEYYDHSSDPLENRNLALLDEYADNVALMFEQVKAGWRATISSL</sequence>
<keyword evidence="6" id="KW-0106">Calcium</keyword>
<evidence type="ECO:0000256" key="6">
    <source>
        <dbReference type="ARBA" id="ARBA00022837"/>
    </source>
</evidence>
<dbReference type="InterPro" id="IPR024607">
    <property type="entry name" value="Sulfatase_CS"/>
</dbReference>
<keyword evidence="9" id="KW-1185">Reference proteome</keyword>
<evidence type="ECO:0000256" key="4">
    <source>
        <dbReference type="ARBA" id="ARBA00022729"/>
    </source>
</evidence>